<dbReference type="Gene3D" id="2.40.160.10">
    <property type="entry name" value="Porin"/>
    <property type="match status" value="1"/>
</dbReference>
<dbReference type="CDD" id="cd00342">
    <property type="entry name" value="gram_neg_porins"/>
    <property type="match status" value="1"/>
</dbReference>
<dbReference type="InterPro" id="IPR050298">
    <property type="entry name" value="Gram-neg_bact_OMP"/>
</dbReference>
<feature type="chain" id="PRO_5046926426" evidence="12">
    <location>
        <begin position="19"/>
        <end position="407"/>
    </location>
</feature>
<dbReference type="PANTHER" id="PTHR34501:SF9">
    <property type="entry name" value="MAJOR OUTER MEMBRANE PROTEIN P.IA"/>
    <property type="match status" value="1"/>
</dbReference>
<evidence type="ECO:0000256" key="2">
    <source>
        <dbReference type="ARBA" id="ARBA00011233"/>
    </source>
</evidence>
<comment type="caution">
    <text evidence="14">The sequence shown here is derived from an EMBL/GenBank/DDBJ whole genome shotgun (WGS) entry which is preliminary data.</text>
</comment>
<evidence type="ECO:0000256" key="12">
    <source>
        <dbReference type="SAM" id="SignalP"/>
    </source>
</evidence>
<reference evidence="15" key="1">
    <citation type="journal article" date="2019" name="Int. J. Syst. Evol. Microbiol.">
        <title>The Global Catalogue of Microorganisms (GCM) 10K type strain sequencing project: providing services to taxonomists for standard genome sequencing and annotation.</title>
        <authorList>
            <consortium name="The Broad Institute Genomics Platform"/>
            <consortium name="The Broad Institute Genome Sequencing Center for Infectious Disease"/>
            <person name="Wu L."/>
            <person name="Ma J."/>
        </authorList>
    </citation>
    <scope>NUCLEOTIDE SEQUENCE [LARGE SCALE GENOMIC DNA]</scope>
    <source>
        <strain evidence="15">JCM 17804</strain>
    </source>
</reference>
<keyword evidence="10" id="KW-0998">Cell outer membrane</keyword>
<evidence type="ECO:0000256" key="1">
    <source>
        <dbReference type="ARBA" id="ARBA00004571"/>
    </source>
</evidence>
<accession>A0ABP8HAM5</accession>
<dbReference type="InterPro" id="IPR023614">
    <property type="entry name" value="Porin_dom_sf"/>
</dbReference>
<keyword evidence="5" id="KW-0812">Transmembrane</keyword>
<comment type="subunit">
    <text evidence="2">Homotrimer.</text>
</comment>
<evidence type="ECO:0000256" key="3">
    <source>
        <dbReference type="ARBA" id="ARBA00022448"/>
    </source>
</evidence>
<evidence type="ECO:0000256" key="8">
    <source>
        <dbReference type="ARBA" id="ARBA00023114"/>
    </source>
</evidence>
<dbReference type="Proteomes" id="UP001500975">
    <property type="component" value="Unassembled WGS sequence"/>
</dbReference>
<organism evidence="14 15">
    <name type="scientific">Variovorax defluvii</name>
    <dbReference type="NCBI Taxonomy" id="913761"/>
    <lineage>
        <taxon>Bacteria</taxon>
        <taxon>Pseudomonadati</taxon>
        <taxon>Pseudomonadota</taxon>
        <taxon>Betaproteobacteria</taxon>
        <taxon>Burkholderiales</taxon>
        <taxon>Comamonadaceae</taxon>
        <taxon>Variovorax</taxon>
    </lineage>
</organism>
<keyword evidence="7" id="KW-0406">Ion transport</keyword>
<evidence type="ECO:0000256" key="9">
    <source>
        <dbReference type="ARBA" id="ARBA00023136"/>
    </source>
</evidence>
<evidence type="ECO:0000256" key="7">
    <source>
        <dbReference type="ARBA" id="ARBA00023065"/>
    </source>
</evidence>
<keyword evidence="6 12" id="KW-0732">Signal</keyword>
<evidence type="ECO:0000259" key="13">
    <source>
        <dbReference type="Pfam" id="PF13609"/>
    </source>
</evidence>
<gene>
    <name evidence="14" type="ORF">GCM10023165_13780</name>
</gene>
<comment type="subcellular location">
    <subcellularLocation>
        <location evidence="1">Cell outer membrane</location>
        <topology evidence="1">Multi-pass membrane protein</topology>
    </subcellularLocation>
</comment>
<evidence type="ECO:0000256" key="6">
    <source>
        <dbReference type="ARBA" id="ARBA00022729"/>
    </source>
</evidence>
<keyword evidence="9" id="KW-0472">Membrane</keyword>
<keyword evidence="15" id="KW-1185">Reference proteome</keyword>
<dbReference type="InterPro" id="IPR033900">
    <property type="entry name" value="Gram_neg_porin_domain"/>
</dbReference>
<dbReference type="RefSeq" id="WP_345536785.1">
    <property type="nucleotide sequence ID" value="NZ_BAABGJ010000011.1"/>
</dbReference>
<keyword evidence="8" id="KW-0626">Porin</keyword>
<keyword evidence="4" id="KW-1134">Transmembrane beta strand</keyword>
<dbReference type="Pfam" id="PF13609">
    <property type="entry name" value="Porin_4"/>
    <property type="match status" value="1"/>
</dbReference>
<evidence type="ECO:0000256" key="10">
    <source>
        <dbReference type="ARBA" id="ARBA00023237"/>
    </source>
</evidence>
<keyword evidence="3" id="KW-0813">Transport</keyword>
<sequence length="407" mass="42385">MKHLVLALSALAAGTAAAQSSLTLFGVVDAGVSRYTTKSRSWNGTQQQVTQSQTALSSSGYNSSRIGFRGTEDLGGGLAASFWLEAPVANDSGASGIANFGRRSTLSLSGPFGEVRLGRDYTASFWNDAVFDPFGVNGVGTNLIAVVNSNLAAVRALATGGLLNGGLSAGTDSYLRTSNAISYFLPANLGGFYGQVQYALHENVRDSSAATGSSRRGRYAGARFGWTDGKADVALGYGESTLSSTAPTAEKIKSLNIGASYDLGTVKLFGEWSRVRDVRDGTAPLAARLTDRYDGVVAGVNVPVGAGVIRASYGRVKFDDGNGLPGSDASVNKLALGYVHHLSKRTALYASVARIDIRNGRNNPSVVGVTPLVLSVRAILPQPGYVSTGGLEPRRATGYDVGIRHAF</sequence>
<dbReference type="InterPro" id="IPR002299">
    <property type="entry name" value="Porin_Neis"/>
</dbReference>
<dbReference type="SUPFAM" id="SSF56935">
    <property type="entry name" value="Porins"/>
    <property type="match status" value="1"/>
</dbReference>
<evidence type="ECO:0000256" key="4">
    <source>
        <dbReference type="ARBA" id="ARBA00022452"/>
    </source>
</evidence>
<feature type="region of interest" description="Disordered" evidence="11">
    <location>
        <begin position="43"/>
        <end position="62"/>
    </location>
</feature>
<feature type="signal peptide" evidence="12">
    <location>
        <begin position="1"/>
        <end position="18"/>
    </location>
</feature>
<feature type="domain" description="Porin" evidence="13">
    <location>
        <begin position="7"/>
        <end position="358"/>
    </location>
</feature>
<evidence type="ECO:0000313" key="15">
    <source>
        <dbReference type="Proteomes" id="UP001500975"/>
    </source>
</evidence>
<dbReference type="PRINTS" id="PR00184">
    <property type="entry name" value="NEISSPPORIN"/>
</dbReference>
<dbReference type="PANTHER" id="PTHR34501">
    <property type="entry name" value="PROTEIN YDDL-RELATED"/>
    <property type="match status" value="1"/>
</dbReference>
<name>A0ABP8HAM5_9BURK</name>
<evidence type="ECO:0000256" key="11">
    <source>
        <dbReference type="SAM" id="MobiDB-lite"/>
    </source>
</evidence>
<evidence type="ECO:0000313" key="14">
    <source>
        <dbReference type="EMBL" id="GAA4336473.1"/>
    </source>
</evidence>
<evidence type="ECO:0000256" key="5">
    <source>
        <dbReference type="ARBA" id="ARBA00022692"/>
    </source>
</evidence>
<protein>
    <submittedName>
        <fullName evidence="14">Porin</fullName>
    </submittedName>
</protein>
<dbReference type="EMBL" id="BAABGJ010000011">
    <property type="protein sequence ID" value="GAA4336473.1"/>
    <property type="molecule type" value="Genomic_DNA"/>
</dbReference>
<proteinExistence type="predicted"/>